<evidence type="ECO:0000313" key="3">
    <source>
        <dbReference type="Proteomes" id="UP000820818"/>
    </source>
</evidence>
<evidence type="ECO:0008006" key="4">
    <source>
        <dbReference type="Google" id="ProtNLM"/>
    </source>
</evidence>
<proteinExistence type="predicted"/>
<dbReference type="AlphaFoldDB" id="A0AAD5PRF1"/>
<evidence type="ECO:0000313" key="2">
    <source>
        <dbReference type="EMBL" id="KAI9554174.1"/>
    </source>
</evidence>
<feature type="compositionally biased region" description="Polar residues" evidence="1">
    <location>
        <begin position="477"/>
        <end position="491"/>
    </location>
</feature>
<dbReference type="Proteomes" id="UP000820818">
    <property type="component" value="Linkage Group LG8"/>
</dbReference>
<comment type="caution">
    <text evidence="2">The sequence shown here is derived from an EMBL/GenBank/DDBJ whole genome shotgun (WGS) entry which is preliminary data.</text>
</comment>
<reference evidence="2 3" key="1">
    <citation type="submission" date="2022-05" db="EMBL/GenBank/DDBJ databases">
        <title>A multi-omics perspective on studying reproductive biology in Daphnia sinensis.</title>
        <authorList>
            <person name="Jia J."/>
        </authorList>
    </citation>
    <scope>NUCLEOTIDE SEQUENCE [LARGE SCALE GENOMIC DNA]</scope>
    <source>
        <strain evidence="2 3">WSL</strain>
    </source>
</reference>
<dbReference type="PANTHER" id="PTHR13601:SF2">
    <property type="entry name" value="GAMETOGENETIN-BINDING PROTEIN 2"/>
    <property type="match status" value="1"/>
</dbReference>
<feature type="compositionally biased region" description="Basic residues" evidence="1">
    <location>
        <begin position="371"/>
        <end position="384"/>
    </location>
</feature>
<dbReference type="EMBL" id="WJBH02000008">
    <property type="protein sequence ID" value="KAI9554174.1"/>
    <property type="molecule type" value="Genomic_DNA"/>
</dbReference>
<sequence>MAKLISLYRDDAPSPLGRRELPLPFDENISMVMKLPELNLTRLPSCLKGSDNEAFIDKKKLLTAAEMNDSMKVSSQEVLELIGPNVPCVGCRRSVERLFRELVASGQDALYPVTLSPNGTLGLAPEVISSSTKLFILLKYYGSRLNTLAESITTKSRQNRRCPLHSLDAHRARPTGVNWRPLWDSMAQECREELTLVEANALLDTLEAYLQKHRFCPECRLKVLRAYSLLVGEVEPAEEKGYKPILYLGLKCCPAEKHIHVQCNADLMSLLIARAEPELVGSFRRERHAKTMEVAQEEVVTCVGICLLERLQRVAQRLREEEQMVDMLQYASLQALRRSFEMAVESKRGVSQLELLCDELSREEAVQKQRKEAKKQKRKKRRGKKDSISSDNACRSEKDYDNEDDGEGDADEDILPMLVPPIPACHRSMLESSRSPSLEHCPCLATDAKHSSSSGHAPFATQPSFTTGRSRKCPQESGYSSTNSSNLTTPEGSDVACTEGLCNHHSGSPVQCRPSPSPVPESLSEDHCNCGEIENEDAGTRNNLGRGGRCPIHIKLRENCRNGRSLQQMLEEWHVNSDDDDEGEEGFIPLEEVQAFRKQQQHYNEQRRQLRNDLRLKFDQLCGRVQKSAPLD</sequence>
<keyword evidence="3" id="KW-1185">Reference proteome</keyword>
<evidence type="ECO:0000256" key="1">
    <source>
        <dbReference type="SAM" id="MobiDB-lite"/>
    </source>
</evidence>
<feature type="compositionally biased region" description="Polar residues" evidence="1">
    <location>
        <begin position="451"/>
        <end position="468"/>
    </location>
</feature>
<feature type="region of interest" description="Disordered" evidence="1">
    <location>
        <begin position="368"/>
        <end position="416"/>
    </location>
</feature>
<dbReference type="InterPro" id="IPR026073">
    <property type="entry name" value="GGNBP2"/>
</dbReference>
<name>A0AAD5PRF1_9CRUS</name>
<dbReference type="PANTHER" id="PTHR13601">
    <property type="entry name" value="GAMETOGENETIN-BINDING PROTEIN 2"/>
    <property type="match status" value="1"/>
</dbReference>
<protein>
    <recommendedName>
        <fullName evidence="4">Gametogenetin-binding protein 2</fullName>
    </recommendedName>
</protein>
<dbReference type="GO" id="GO:0005634">
    <property type="term" value="C:nucleus"/>
    <property type="evidence" value="ECO:0007669"/>
    <property type="project" value="TreeGrafter"/>
</dbReference>
<gene>
    <name evidence="2" type="ORF">GHT06_019446</name>
</gene>
<dbReference type="GO" id="GO:0005737">
    <property type="term" value="C:cytoplasm"/>
    <property type="evidence" value="ECO:0007669"/>
    <property type="project" value="TreeGrafter"/>
</dbReference>
<accession>A0AAD5PRF1</accession>
<organism evidence="2 3">
    <name type="scientific">Daphnia sinensis</name>
    <dbReference type="NCBI Taxonomy" id="1820382"/>
    <lineage>
        <taxon>Eukaryota</taxon>
        <taxon>Metazoa</taxon>
        <taxon>Ecdysozoa</taxon>
        <taxon>Arthropoda</taxon>
        <taxon>Crustacea</taxon>
        <taxon>Branchiopoda</taxon>
        <taxon>Diplostraca</taxon>
        <taxon>Cladocera</taxon>
        <taxon>Anomopoda</taxon>
        <taxon>Daphniidae</taxon>
        <taxon>Daphnia</taxon>
        <taxon>Daphnia similis group</taxon>
    </lineage>
</organism>
<feature type="region of interest" description="Disordered" evidence="1">
    <location>
        <begin position="446"/>
        <end position="494"/>
    </location>
</feature>
<feature type="compositionally biased region" description="Acidic residues" evidence="1">
    <location>
        <begin position="400"/>
        <end position="414"/>
    </location>
</feature>